<keyword evidence="2" id="KW-1185">Reference proteome</keyword>
<gene>
    <name evidence="1" type="ORF">DJ533_15350</name>
</gene>
<dbReference type="AlphaFoldDB" id="A0A2S2FFU4"/>
<accession>A0A2S2FFU4</accession>
<dbReference type="KEGG" id="adv:DJ533_15350"/>
<evidence type="ECO:0000313" key="1">
    <source>
        <dbReference type="EMBL" id="AWL29843.1"/>
    </source>
</evidence>
<dbReference type="Proteomes" id="UP000245977">
    <property type="component" value="Chromosome"/>
</dbReference>
<dbReference type="RefSeq" id="WP_065994461.1">
    <property type="nucleotide sequence ID" value="NZ_CP029397.2"/>
</dbReference>
<organism evidence="1 2">
    <name type="scientific">Acinetobacter defluvii</name>
    <dbReference type="NCBI Taxonomy" id="1871111"/>
    <lineage>
        <taxon>Bacteria</taxon>
        <taxon>Pseudomonadati</taxon>
        <taxon>Pseudomonadota</taxon>
        <taxon>Gammaproteobacteria</taxon>
        <taxon>Moraxellales</taxon>
        <taxon>Moraxellaceae</taxon>
        <taxon>Acinetobacter</taxon>
    </lineage>
</organism>
<dbReference type="STRING" id="1871111.GCA_001704615_00556"/>
<proteinExistence type="predicted"/>
<sequence>MAEFHAAALPERLQQAFQAKQSLAAQQVYFAPVRHHSPACAYALQQYIQALQPTHILIEAPHSFQFLLEALLDADTQPPIAIFAQAQRHKAAQASSQNKKSDEDEEPQEDQTPALFSAYYPFCEYSPEWVALKQGTTQHAKIEFIDLSWQEQSAFKLENASLDWSQKNLISERYLAHSQYIQNLAQQLHCRNHDELWDHLFELQSISKLKQAEKFFDDVFTWCSLARLDYEQDVLLQEASLHREDCMWQKIQACLNPKHKILVVTGGFHTLALIENLAQKDTVKRYPIQVNKKEKWQESAWLIRYSFDRLDALNGYASGMPSPAFYQQFWQDLNQADEQEKSQTHVDEHLIQQQFLKYLTEICHHLDEKQVLDVTAYIALKNTAELAFQLAHLRGHYRPSRYDLLDALQSALVKGELDDGQHLLFQEIYSYLSGQQLGKVAAHQHSPALLQNIFKQIEKYRFNVSDTIPRNRKLDIYRKPLHQDISQFLNLLEFVDCGFAQRLSGPDFTHGAGLDLLFEEWRYTWSPSVEARLIELAELGDQLQQIALGKILALQQHNQENGLGHSAFETAKLLTLACRLGLKEQLNILQKQLDDYLQTDQSLHSVVAAAQQLYYLWSGRQLLQLPEHILQQSLVQAVKQACFLLDQLYDTHEDKIEENLKSFKTLHDLILSVSKLKSQQDNDSLLALFYQHVERQQFDQYHLSKLKGALDTLMFLDHRIDQAQLQQYLKTAFAIGCDADEAVQYIQGMFAIAPEIFVQSPIAINALYDLVKHWREDTFLQILPDLRYIFSQLSPKQNSSVSQNVARMAGLAEDVVLDQVHSHINEHDMLNAAHLNQQLQQLLQHDQLQDWITGVEK</sequence>
<dbReference type="Pfam" id="PF18934">
    <property type="entry name" value="DUF5682"/>
    <property type="match status" value="1"/>
</dbReference>
<dbReference type="EMBL" id="CP029397">
    <property type="protein sequence ID" value="AWL29843.1"/>
    <property type="molecule type" value="Genomic_DNA"/>
</dbReference>
<protein>
    <recommendedName>
        <fullName evidence="3">4-aminobutyrate aminotransferase</fullName>
    </recommendedName>
</protein>
<dbReference type="InterPro" id="IPR043737">
    <property type="entry name" value="DUF5682"/>
</dbReference>
<name>A0A2S2FFU4_9GAMM</name>
<dbReference type="OrthoDB" id="9768066at2"/>
<evidence type="ECO:0000313" key="2">
    <source>
        <dbReference type="Proteomes" id="UP000245977"/>
    </source>
</evidence>
<reference evidence="1" key="1">
    <citation type="submission" date="2019-08" db="EMBL/GenBank/DDBJ databases">
        <title>The complete genome of Acinetobacter defluvii strain WCHAD010030.</title>
        <authorList>
            <person name="Hu Y."/>
            <person name="Qin J."/>
            <person name="Feng Y."/>
            <person name="Zong Z."/>
        </authorList>
    </citation>
    <scope>NUCLEOTIDE SEQUENCE</scope>
    <source>
        <strain evidence="1">WCHA30</strain>
    </source>
</reference>
<evidence type="ECO:0008006" key="3">
    <source>
        <dbReference type="Google" id="ProtNLM"/>
    </source>
</evidence>